<evidence type="ECO:0000313" key="9">
    <source>
        <dbReference type="Proteomes" id="UP000193355"/>
    </source>
</evidence>
<sequence>MRFFDIDKIQRNSGVSNKYLLTSVVAMRARKLSEDKGSVPLDEKGRGGKFISTALGELENDSLSITFDIPGIDGGECRDEPGIEED</sequence>
<proteinExistence type="inferred from homology"/>
<dbReference type="GO" id="GO:0000428">
    <property type="term" value="C:DNA-directed RNA polymerase complex"/>
    <property type="evidence" value="ECO:0007669"/>
    <property type="project" value="UniProtKB-KW"/>
</dbReference>
<dbReference type="Proteomes" id="UP000193355">
    <property type="component" value="Unassembled WGS sequence"/>
</dbReference>
<evidence type="ECO:0000256" key="5">
    <source>
        <dbReference type="ARBA" id="ARBA00023163"/>
    </source>
</evidence>
<dbReference type="AlphaFoldDB" id="A0A1X7IBH6"/>
<evidence type="ECO:0000256" key="6">
    <source>
        <dbReference type="ARBA" id="ARBA00029924"/>
    </source>
</evidence>
<evidence type="ECO:0000256" key="3">
    <source>
        <dbReference type="ARBA" id="ARBA00013725"/>
    </source>
</evidence>
<dbReference type="EC" id="2.7.7.6" evidence="2"/>
<evidence type="ECO:0000256" key="2">
    <source>
        <dbReference type="ARBA" id="ARBA00012418"/>
    </source>
</evidence>
<comment type="similarity">
    <text evidence="1">Belongs to the RNA polymerase subunit omega family.</text>
</comment>
<reference evidence="9" key="1">
    <citation type="submission" date="2017-04" db="EMBL/GenBank/DDBJ databases">
        <authorList>
            <person name="Varghese N."/>
            <person name="Submissions S."/>
        </authorList>
    </citation>
    <scope>NUCLEOTIDE SEQUENCE [LARGE SCALE GENOMIC DNA]</scope>
    <source>
        <strain evidence="9">USBA 82</strain>
    </source>
</reference>
<comment type="catalytic activity">
    <reaction evidence="7">
        <text>RNA(n) + a ribonucleoside 5'-triphosphate = RNA(n+1) + diphosphate</text>
        <dbReference type="Rhea" id="RHEA:21248"/>
        <dbReference type="Rhea" id="RHEA-COMP:14527"/>
        <dbReference type="Rhea" id="RHEA-COMP:17342"/>
        <dbReference type="ChEBI" id="CHEBI:33019"/>
        <dbReference type="ChEBI" id="CHEBI:61557"/>
        <dbReference type="ChEBI" id="CHEBI:140395"/>
        <dbReference type="EC" id="2.7.7.6"/>
    </reaction>
</comment>
<dbReference type="GO" id="GO:0003899">
    <property type="term" value="F:DNA-directed RNA polymerase activity"/>
    <property type="evidence" value="ECO:0007669"/>
    <property type="project" value="UniProtKB-EC"/>
</dbReference>
<dbReference type="Gene3D" id="3.90.940.10">
    <property type="match status" value="1"/>
</dbReference>
<dbReference type="RefSeq" id="WP_085543538.1">
    <property type="nucleotide sequence ID" value="NZ_FXBB01000001.1"/>
</dbReference>
<gene>
    <name evidence="8" type="ORF">SAMN06275492_101261</name>
</gene>
<evidence type="ECO:0000256" key="1">
    <source>
        <dbReference type="ARBA" id="ARBA00006711"/>
    </source>
</evidence>
<keyword evidence="4" id="KW-0240">DNA-directed RNA polymerase</keyword>
<evidence type="ECO:0000256" key="4">
    <source>
        <dbReference type="ARBA" id="ARBA00022478"/>
    </source>
</evidence>
<dbReference type="GO" id="GO:0003677">
    <property type="term" value="F:DNA binding"/>
    <property type="evidence" value="ECO:0007669"/>
    <property type="project" value="InterPro"/>
</dbReference>
<dbReference type="GO" id="GO:0006351">
    <property type="term" value="P:DNA-templated transcription"/>
    <property type="evidence" value="ECO:0007669"/>
    <property type="project" value="InterPro"/>
</dbReference>
<dbReference type="SMART" id="SM01409">
    <property type="entry name" value="RNA_pol_Rpb6"/>
    <property type="match status" value="1"/>
</dbReference>
<evidence type="ECO:0000256" key="7">
    <source>
        <dbReference type="ARBA" id="ARBA00048552"/>
    </source>
</evidence>
<evidence type="ECO:0000313" key="8">
    <source>
        <dbReference type="EMBL" id="SMG11400.1"/>
    </source>
</evidence>
<dbReference type="STRING" id="561720.SAMN06275492_101261"/>
<protein>
    <recommendedName>
        <fullName evidence="3">DNA-directed RNA polymerase subunit omega</fullName>
        <ecNumber evidence="2">2.7.7.6</ecNumber>
    </recommendedName>
    <alternativeName>
        <fullName evidence="6">Transcriptase subunit omega</fullName>
    </alternativeName>
</protein>
<dbReference type="OrthoDB" id="5738at2"/>
<dbReference type="EMBL" id="FXBB01000001">
    <property type="protein sequence ID" value="SMG11400.1"/>
    <property type="molecule type" value="Genomic_DNA"/>
</dbReference>
<keyword evidence="9" id="KW-1185">Reference proteome</keyword>
<dbReference type="InterPro" id="IPR036161">
    <property type="entry name" value="RPB6/omega-like_sf"/>
</dbReference>
<keyword evidence="5" id="KW-0804">Transcription</keyword>
<dbReference type="Pfam" id="PF01192">
    <property type="entry name" value="RNA_pol_Rpb6"/>
    <property type="match status" value="1"/>
</dbReference>
<dbReference type="InterPro" id="IPR006110">
    <property type="entry name" value="Pol_omega/Rpo6/RPB6"/>
</dbReference>
<organism evidence="8 9">
    <name type="scientific">Dethiosulfovibrio salsuginis</name>
    <dbReference type="NCBI Taxonomy" id="561720"/>
    <lineage>
        <taxon>Bacteria</taxon>
        <taxon>Thermotogati</taxon>
        <taxon>Synergistota</taxon>
        <taxon>Synergistia</taxon>
        <taxon>Synergistales</taxon>
        <taxon>Dethiosulfovibrionaceae</taxon>
        <taxon>Dethiosulfovibrio</taxon>
    </lineage>
</organism>
<name>A0A1X7IBH6_9BACT</name>
<dbReference type="SUPFAM" id="SSF63562">
    <property type="entry name" value="RPB6/omega subunit-like"/>
    <property type="match status" value="1"/>
</dbReference>
<accession>A0A1X7IBH6</accession>